<evidence type="ECO:0000313" key="2">
    <source>
        <dbReference type="Proteomes" id="UP000611629"/>
    </source>
</evidence>
<protein>
    <submittedName>
        <fullName evidence="1">Uncharacterized protein</fullName>
    </submittedName>
</protein>
<organism evidence="1 2">
    <name type="scientific">Sedimentibacter hydroxybenzoicus DSM 7310</name>
    <dbReference type="NCBI Taxonomy" id="1123245"/>
    <lineage>
        <taxon>Bacteria</taxon>
        <taxon>Bacillati</taxon>
        <taxon>Bacillota</taxon>
        <taxon>Tissierellia</taxon>
        <taxon>Sedimentibacter</taxon>
    </lineage>
</organism>
<dbReference type="AlphaFoldDB" id="A0A974BLR1"/>
<dbReference type="RefSeq" id="WP_179239285.1">
    <property type="nucleotide sequence ID" value="NZ_JACBNQ010000023.1"/>
</dbReference>
<accession>A0A974BLR1</accession>
<name>A0A974BLR1_SEDHY</name>
<keyword evidence="2" id="KW-1185">Reference proteome</keyword>
<proteinExistence type="predicted"/>
<dbReference type="Proteomes" id="UP000611629">
    <property type="component" value="Unassembled WGS sequence"/>
</dbReference>
<reference evidence="1" key="1">
    <citation type="submission" date="2020-07" db="EMBL/GenBank/DDBJ databases">
        <title>Genomic analysis of a strain of Sedimentibacter Hydroxybenzoicus DSM7310.</title>
        <authorList>
            <person name="Ma S."/>
        </authorList>
    </citation>
    <scope>NUCLEOTIDE SEQUENCE</scope>
    <source>
        <strain evidence="1">DSM 7310</strain>
    </source>
</reference>
<comment type="caution">
    <text evidence="1">The sequence shown here is derived from an EMBL/GenBank/DDBJ whole genome shotgun (WGS) entry which is preliminary data.</text>
</comment>
<gene>
    <name evidence="1" type="ORF">HZF24_15610</name>
</gene>
<evidence type="ECO:0000313" key="1">
    <source>
        <dbReference type="EMBL" id="NYB75574.1"/>
    </source>
</evidence>
<dbReference type="EMBL" id="JACBNQ010000023">
    <property type="protein sequence ID" value="NYB75574.1"/>
    <property type="molecule type" value="Genomic_DNA"/>
</dbReference>
<sequence>MKKLLIEIGLVLVLLTQTSCSNLLRFQGINNEIAEDTSQNVEIDTSSNDLEEKSIETGISNKQNIVKPNDLDAESENIDNTYIINHEKDGSTYTLVIMHDYNYNYTLQLFDVESNKLQSILLGPIPEGIDFMDVNLDGYTDS</sequence>